<name>A0AAD7TDX8_9TELE</name>
<evidence type="ECO:0000313" key="3">
    <source>
        <dbReference type="Proteomes" id="UP001221898"/>
    </source>
</evidence>
<feature type="compositionally biased region" description="Pro residues" evidence="1">
    <location>
        <begin position="38"/>
        <end position="48"/>
    </location>
</feature>
<sequence>MRPAGSPFSRTHPSRIMETFCDSARDQIGPMCDARLTPSPPPPLPGLSPPHFTLLGNTAHNHRASNKQHRPLSIPEPGAGGLTRLD</sequence>
<dbReference type="Proteomes" id="UP001221898">
    <property type="component" value="Unassembled WGS sequence"/>
</dbReference>
<keyword evidence="3" id="KW-1185">Reference proteome</keyword>
<dbReference type="AlphaFoldDB" id="A0AAD7TDX8"/>
<organism evidence="2 3">
    <name type="scientific">Aldrovandia affinis</name>
    <dbReference type="NCBI Taxonomy" id="143900"/>
    <lineage>
        <taxon>Eukaryota</taxon>
        <taxon>Metazoa</taxon>
        <taxon>Chordata</taxon>
        <taxon>Craniata</taxon>
        <taxon>Vertebrata</taxon>
        <taxon>Euteleostomi</taxon>
        <taxon>Actinopterygii</taxon>
        <taxon>Neopterygii</taxon>
        <taxon>Teleostei</taxon>
        <taxon>Notacanthiformes</taxon>
        <taxon>Halosauridae</taxon>
        <taxon>Aldrovandia</taxon>
    </lineage>
</organism>
<gene>
    <name evidence="2" type="ORF">AAFF_G00141820</name>
</gene>
<dbReference type="EMBL" id="JAINUG010000002">
    <property type="protein sequence ID" value="KAJ8418473.1"/>
    <property type="molecule type" value="Genomic_DNA"/>
</dbReference>
<proteinExistence type="predicted"/>
<protein>
    <submittedName>
        <fullName evidence="2">Uncharacterized protein</fullName>
    </submittedName>
</protein>
<evidence type="ECO:0000313" key="2">
    <source>
        <dbReference type="EMBL" id="KAJ8418473.1"/>
    </source>
</evidence>
<reference evidence="2" key="1">
    <citation type="journal article" date="2023" name="Science">
        <title>Genome structures resolve the early diversification of teleost fishes.</title>
        <authorList>
            <person name="Parey E."/>
            <person name="Louis A."/>
            <person name="Montfort J."/>
            <person name="Bouchez O."/>
            <person name="Roques C."/>
            <person name="Iampietro C."/>
            <person name="Lluch J."/>
            <person name="Castinel A."/>
            <person name="Donnadieu C."/>
            <person name="Desvignes T."/>
            <person name="Floi Bucao C."/>
            <person name="Jouanno E."/>
            <person name="Wen M."/>
            <person name="Mejri S."/>
            <person name="Dirks R."/>
            <person name="Jansen H."/>
            <person name="Henkel C."/>
            <person name="Chen W.J."/>
            <person name="Zahm M."/>
            <person name="Cabau C."/>
            <person name="Klopp C."/>
            <person name="Thompson A.W."/>
            <person name="Robinson-Rechavi M."/>
            <person name="Braasch I."/>
            <person name="Lecointre G."/>
            <person name="Bobe J."/>
            <person name="Postlethwait J.H."/>
            <person name="Berthelot C."/>
            <person name="Roest Crollius H."/>
            <person name="Guiguen Y."/>
        </authorList>
    </citation>
    <scope>NUCLEOTIDE SEQUENCE</scope>
    <source>
        <strain evidence="2">NC1722</strain>
    </source>
</reference>
<feature type="compositionally biased region" description="Basic residues" evidence="1">
    <location>
        <begin position="60"/>
        <end position="70"/>
    </location>
</feature>
<accession>A0AAD7TDX8</accession>
<comment type="caution">
    <text evidence="2">The sequence shown here is derived from an EMBL/GenBank/DDBJ whole genome shotgun (WGS) entry which is preliminary data.</text>
</comment>
<evidence type="ECO:0000256" key="1">
    <source>
        <dbReference type="SAM" id="MobiDB-lite"/>
    </source>
</evidence>
<feature type="region of interest" description="Disordered" evidence="1">
    <location>
        <begin position="34"/>
        <end position="86"/>
    </location>
</feature>